<evidence type="ECO:0000313" key="2">
    <source>
        <dbReference type="Proteomes" id="UP001605036"/>
    </source>
</evidence>
<accession>A0ABD1YRJ0</accession>
<proteinExistence type="predicted"/>
<dbReference type="AlphaFoldDB" id="A0ABD1YRJ0"/>
<sequence length="71" mass="8108">MRNNVTIPLMESYKTLLAEEPQYKLASHQPSSACPSSSTKFHTSLRRLESKRLTVSWELVFCILSIKEAHS</sequence>
<gene>
    <name evidence="1" type="ORF">R1flu_004762</name>
</gene>
<evidence type="ECO:0000313" key="1">
    <source>
        <dbReference type="EMBL" id="KAL2633283.1"/>
    </source>
</evidence>
<dbReference type="EMBL" id="JBHFFA010000003">
    <property type="protein sequence ID" value="KAL2633283.1"/>
    <property type="molecule type" value="Genomic_DNA"/>
</dbReference>
<dbReference type="Proteomes" id="UP001605036">
    <property type="component" value="Unassembled WGS sequence"/>
</dbReference>
<organism evidence="1 2">
    <name type="scientific">Riccia fluitans</name>
    <dbReference type="NCBI Taxonomy" id="41844"/>
    <lineage>
        <taxon>Eukaryota</taxon>
        <taxon>Viridiplantae</taxon>
        <taxon>Streptophyta</taxon>
        <taxon>Embryophyta</taxon>
        <taxon>Marchantiophyta</taxon>
        <taxon>Marchantiopsida</taxon>
        <taxon>Marchantiidae</taxon>
        <taxon>Marchantiales</taxon>
        <taxon>Ricciaceae</taxon>
        <taxon>Riccia</taxon>
    </lineage>
</organism>
<reference evidence="1 2" key="1">
    <citation type="submission" date="2024-09" db="EMBL/GenBank/DDBJ databases">
        <title>Chromosome-scale assembly of Riccia fluitans.</title>
        <authorList>
            <person name="Paukszto L."/>
            <person name="Sawicki J."/>
            <person name="Karawczyk K."/>
            <person name="Piernik-Szablinska J."/>
            <person name="Szczecinska M."/>
            <person name="Mazdziarz M."/>
        </authorList>
    </citation>
    <scope>NUCLEOTIDE SEQUENCE [LARGE SCALE GENOMIC DNA]</scope>
    <source>
        <strain evidence="1">Rf_01</strain>
        <tissue evidence="1">Aerial parts of the thallus</tissue>
    </source>
</reference>
<protein>
    <submittedName>
        <fullName evidence="1">Uncharacterized protein</fullName>
    </submittedName>
</protein>
<comment type="caution">
    <text evidence="1">The sequence shown here is derived from an EMBL/GenBank/DDBJ whole genome shotgun (WGS) entry which is preliminary data.</text>
</comment>
<name>A0ABD1YRJ0_9MARC</name>
<keyword evidence="2" id="KW-1185">Reference proteome</keyword>